<evidence type="ECO:0000259" key="7">
    <source>
        <dbReference type="Pfam" id="PF13086"/>
    </source>
</evidence>
<dbReference type="Pfam" id="PF13087">
    <property type="entry name" value="AAA_12"/>
    <property type="match status" value="1"/>
</dbReference>
<dbReference type="Proteomes" id="UP000780801">
    <property type="component" value="Unassembled WGS sequence"/>
</dbReference>
<organism evidence="9 10">
    <name type="scientific">Lunasporangiospora selenospora</name>
    <dbReference type="NCBI Taxonomy" id="979761"/>
    <lineage>
        <taxon>Eukaryota</taxon>
        <taxon>Fungi</taxon>
        <taxon>Fungi incertae sedis</taxon>
        <taxon>Mucoromycota</taxon>
        <taxon>Mortierellomycotina</taxon>
        <taxon>Mortierellomycetes</taxon>
        <taxon>Mortierellales</taxon>
        <taxon>Mortierellaceae</taxon>
        <taxon>Lunasporangiospora</taxon>
    </lineage>
</organism>
<dbReference type="PANTHER" id="PTHR43788">
    <property type="entry name" value="DNA2/NAM7 HELICASE FAMILY MEMBER"/>
    <property type="match status" value="1"/>
</dbReference>
<dbReference type="GO" id="GO:0043139">
    <property type="term" value="F:5'-3' DNA helicase activity"/>
    <property type="evidence" value="ECO:0007669"/>
    <property type="project" value="TreeGrafter"/>
</dbReference>
<dbReference type="InterPro" id="IPR041677">
    <property type="entry name" value="DNA2/NAM7_AAA_11"/>
</dbReference>
<dbReference type="Pfam" id="PF13086">
    <property type="entry name" value="AAA_11"/>
    <property type="match status" value="2"/>
</dbReference>
<dbReference type="InterPro" id="IPR013986">
    <property type="entry name" value="DExx_box_DNA_helicase_dom_sf"/>
</dbReference>
<dbReference type="InterPro" id="IPR050534">
    <property type="entry name" value="Coronavir_polyprotein_1ab"/>
</dbReference>
<dbReference type="CDD" id="cd18808">
    <property type="entry name" value="SF1_C_Upf1"/>
    <property type="match status" value="1"/>
</dbReference>
<evidence type="ECO:0000256" key="5">
    <source>
        <dbReference type="ARBA" id="ARBA00022840"/>
    </source>
</evidence>
<proteinExistence type="inferred from homology"/>
<evidence type="ECO:0000259" key="6">
    <source>
        <dbReference type="Pfam" id="PF00580"/>
    </source>
</evidence>
<dbReference type="PANTHER" id="PTHR43788:SF8">
    <property type="entry name" value="DNA-BINDING PROTEIN SMUBP-2"/>
    <property type="match status" value="1"/>
</dbReference>
<evidence type="ECO:0000256" key="1">
    <source>
        <dbReference type="ARBA" id="ARBA00007913"/>
    </source>
</evidence>
<dbReference type="OrthoDB" id="2401065at2759"/>
<evidence type="ECO:0000313" key="9">
    <source>
        <dbReference type="EMBL" id="KAF9584876.1"/>
    </source>
</evidence>
<keyword evidence="10" id="KW-1185">Reference proteome</keyword>
<protein>
    <recommendedName>
        <fullName evidence="11">AAA domain-containing protein</fullName>
    </recommendedName>
</protein>
<accession>A0A9P6KH89</accession>
<keyword evidence="3" id="KW-0378">Hydrolase</keyword>
<dbReference type="SUPFAM" id="SSF52540">
    <property type="entry name" value="P-loop containing nucleoside triphosphate hydrolases"/>
    <property type="match status" value="2"/>
</dbReference>
<dbReference type="InterPro" id="IPR014016">
    <property type="entry name" value="UvrD-like_ATP-bd"/>
</dbReference>
<feature type="domain" description="UvrD-like helicase ATP-binding" evidence="6">
    <location>
        <begin position="1082"/>
        <end position="1172"/>
    </location>
</feature>
<dbReference type="Gene3D" id="1.10.10.160">
    <property type="match status" value="1"/>
</dbReference>
<dbReference type="InterPro" id="IPR027417">
    <property type="entry name" value="P-loop_NTPase"/>
</dbReference>
<keyword evidence="2" id="KW-0547">Nucleotide-binding</keyword>
<feature type="domain" description="DNA2/NAM7 helicase helicase" evidence="7">
    <location>
        <begin position="238"/>
        <end position="310"/>
    </location>
</feature>
<dbReference type="Pfam" id="PF00580">
    <property type="entry name" value="UvrD-helicase"/>
    <property type="match status" value="1"/>
</dbReference>
<reference evidence="9" key="1">
    <citation type="journal article" date="2020" name="Fungal Divers.">
        <title>Resolving the Mortierellaceae phylogeny through synthesis of multi-gene phylogenetics and phylogenomics.</title>
        <authorList>
            <person name="Vandepol N."/>
            <person name="Liber J."/>
            <person name="Desiro A."/>
            <person name="Na H."/>
            <person name="Kennedy M."/>
            <person name="Barry K."/>
            <person name="Grigoriev I.V."/>
            <person name="Miller A.N."/>
            <person name="O'Donnell K."/>
            <person name="Stajich J.E."/>
            <person name="Bonito G."/>
        </authorList>
    </citation>
    <scope>NUCLEOTIDE SEQUENCE</scope>
    <source>
        <strain evidence="9">KOD1015</strain>
    </source>
</reference>
<dbReference type="Gene3D" id="3.40.50.300">
    <property type="entry name" value="P-loop containing nucleotide triphosphate hydrolases"/>
    <property type="match status" value="4"/>
</dbReference>
<evidence type="ECO:0000256" key="2">
    <source>
        <dbReference type="ARBA" id="ARBA00022741"/>
    </source>
</evidence>
<gene>
    <name evidence="9" type="ORF">BGW38_004837</name>
</gene>
<evidence type="ECO:0000259" key="8">
    <source>
        <dbReference type="Pfam" id="PF13087"/>
    </source>
</evidence>
<comment type="similarity">
    <text evidence="1">Belongs to the DNA2/NAM7 helicase family.</text>
</comment>
<feature type="domain" description="DNA2/NAM7 helicase-like C-terminal" evidence="8">
    <location>
        <begin position="549"/>
        <end position="769"/>
    </location>
</feature>
<evidence type="ECO:0000313" key="10">
    <source>
        <dbReference type="Proteomes" id="UP000780801"/>
    </source>
</evidence>
<comment type="caution">
    <text evidence="9">The sequence shown here is derived from an EMBL/GenBank/DDBJ whole genome shotgun (WGS) entry which is preliminary data.</text>
</comment>
<evidence type="ECO:0000256" key="3">
    <source>
        <dbReference type="ARBA" id="ARBA00022801"/>
    </source>
</evidence>
<keyword evidence="5" id="KW-0067">ATP-binding</keyword>
<dbReference type="GO" id="GO:0016787">
    <property type="term" value="F:hydrolase activity"/>
    <property type="evidence" value="ECO:0007669"/>
    <property type="project" value="UniProtKB-KW"/>
</dbReference>
<feature type="domain" description="DNA2/NAM7 helicase helicase" evidence="7">
    <location>
        <begin position="468"/>
        <end position="540"/>
    </location>
</feature>
<dbReference type="InterPro" id="IPR047187">
    <property type="entry name" value="SF1_C_Upf1"/>
</dbReference>
<sequence>MLARPLKHFRQRSIQEICTSSPQNTEFGPRKMNLLDDIDALRALFRADQRIDKFARVETFPRQGFSNAQKYIDRLMEMCSYEFRIQAAAALFDKAPENLMYIDIHEANILEASLQTSYYITKEDGAFFMNDIVVLVAQGSNIVESQRHIGFVSRVKYLPTQGKNLYTVTFRGCLKDIEKDQAPMWVIANQTSYLRVVDSLSNKKDTGSLPGLLLKPPILDVHSTDPVDIDPEIISNDLNVAQNQAGLRTIRSGHDDPIVLVQGPPGCGKSTTISTMIAKLVAQNRQVLSCAQTNVAVIDLAYKYMTSSDIRGEFDCLIDMKLSKITDKQKHATLARRSVEARFHGVVNAVLYAVRQIFHVQPIACFGYIKYDALRINSILRDSYLNCIRSRIFHLSPSTYTRTLFCAIRSAVDDPSSDLKSIKTLIIGMRAEISVFFRDDAFNDLLEKCRIQPEVNIQPFPIYSWVRTALLSKASVVFCTINVGISVTSKSLMSDLAYIIVDEAAQALEPDVVALMSTDDCFKRLVLVGDPKQLRGFCLSNRGSHEMFDRSLMERLQTYRLCEVTLLDTQFRMHPEIGSFVSRTFYDNRLISDTSVCNRQAKTPLAPISRIVFVGSQVEQSTVTPTSVVNLEEARNIVAHVFRVLLHEKRAAKPAPTVATTFSEALQSKSDQSEVEVAPDKKLSIGIICIYKAQANVVRCLVSEMLQRQPLPGVTIRINTIDSFQGSECDVIYVALTRTSKVNAFMGDPNRVNVAISRARENIIVVGDEGLDWTSDSKKSYWHSLCAGQNSMMIHPRLLQTVCAYNGPEKFKVLSAPSAATTTLVRSIISKSLLSGSRVWTVLYESVMIGPGLNDTHLLKYVVQSLANGALDVGPGGQTTRPYCNKGRHGKLFFNTSLGKATLLAWSIQIHKHQQALVILGIGTKAFIETTVWSAFSKSFRRFPAWEVSEAMRLNSSGTLIDLSKDITQPTLFFLPTHLEKPQQVAEKPLDHKRSEIMAIFRDKPVAILGDWVSMRFQKRSDDTENVIFTSLTALLKKLYFPASRPRVFVDRNVFRMDYLSAMPAMIRKLGADELYDSIQAHLDSPKSETKPPLKKVLQIYESVKTTRGHLDAHDLYSSVAKDPTLLAQMATMVSHIYLDEVQDITSSVWKIIEIMLSTKVPTVVCAGDFTQRLESGISLNNLKTRIYSHIPKNLELVKFRTNYRSDAEIVALANEIQRNTQMHDYAMEAKFRDSSQSITIVELDDMSVQAPEVLNRIGIPENCNASIVTSSSWTQPLKNIFGHTKNVFSESECKGLEFDLVVCWDLFNPSIRVKTSAIRRLAEGNLEEDNSMELYLNHLYVAVTRARKHLVIITPAEDRTHIMTKMLKLPTPIPFERLHPGLSHPIIVVLPDELSVSDDLRTAIMMRERGLLEQALNVFNHHNIRPQALFTQAQIYWKNFLEQEDAQDLQKAIVACDNAIEASQDRSIYSGLFEVDHAKKLLAQMLARDRKYCRACLVLEELGADCEDALIACLVDAIESKSEDLHDIRDIILPRSSKIWIQVGDNARFAGLVSILTASWGESMLGDLLADIPHRIALIAMHNAYASEHRKVFPVWDLLVDHVKTIDFPEWHQLRRLDDFADFGCILGCQKIYRHFALLLVFVCPGGSDNIDLLYQKIKSGALIESCKLSQVPILSVAVLMRTLSAPLKHFIAFSKQVTHSESRLGLLAEAYKIHRQEMCGSDLQLELFRWCVNMCDGDKVIETLCAVLLEDEVVLSGIFSTNNTITATQQALITALAGYRRKMP</sequence>
<name>A0A9P6KH89_9FUNG</name>
<keyword evidence="4" id="KW-0347">Helicase</keyword>
<evidence type="ECO:0000256" key="4">
    <source>
        <dbReference type="ARBA" id="ARBA00022806"/>
    </source>
</evidence>
<dbReference type="GO" id="GO:0005524">
    <property type="term" value="F:ATP binding"/>
    <property type="evidence" value="ECO:0007669"/>
    <property type="project" value="UniProtKB-KW"/>
</dbReference>
<dbReference type="EMBL" id="JAABOA010000308">
    <property type="protein sequence ID" value="KAF9584876.1"/>
    <property type="molecule type" value="Genomic_DNA"/>
</dbReference>
<dbReference type="InterPro" id="IPR041679">
    <property type="entry name" value="DNA2/NAM7-like_C"/>
</dbReference>
<evidence type="ECO:0008006" key="11">
    <source>
        <dbReference type="Google" id="ProtNLM"/>
    </source>
</evidence>